<dbReference type="STRING" id="93625.A0A409XGU6"/>
<reference evidence="5 6" key="1">
    <citation type="journal article" date="2018" name="Evol. Lett.">
        <title>Horizontal gene cluster transfer increased hallucinogenic mushroom diversity.</title>
        <authorList>
            <person name="Reynolds H.T."/>
            <person name="Vijayakumar V."/>
            <person name="Gluck-Thaler E."/>
            <person name="Korotkin H.B."/>
            <person name="Matheny P.B."/>
            <person name="Slot J.C."/>
        </authorList>
    </citation>
    <scope>NUCLEOTIDE SEQUENCE [LARGE SCALE GENOMIC DNA]</scope>
    <source>
        <strain evidence="5 6">2631</strain>
    </source>
</reference>
<comment type="caution">
    <text evidence="5">The sequence shown here is derived from an EMBL/GenBank/DDBJ whole genome shotgun (WGS) entry which is preliminary data.</text>
</comment>
<dbReference type="InterPro" id="IPR023753">
    <property type="entry name" value="FAD/NAD-binding_dom"/>
</dbReference>
<evidence type="ECO:0000313" key="5">
    <source>
        <dbReference type="EMBL" id="PPQ89970.1"/>
    </source>
</evidence>
<dbReference type="InterPro" id="IPR036188">
    <property type="entry name" value="FAD/NAD-bd_sf"/>
</dbReference>
<keyword evidence="1" id="KW-0285">Flavoprotein</keyword>
<gene>
    <name evidence="5" type="ORF">CVT25_009610</name>
</gene>
<evidence type="ECO:0000256" key="2">
    <source>
        <dbReference type="ARBA" id="ARBA00022827"/>
    </source>
</evidence>
<proteinExistence type="predicted"/>
<dbReference type="InterPro" id="IPR050346">
    <property type="entry name" value="FMO-like"/>
</dbReference>
<evidence type="ECO:0000256" key="3">
    <source>
        <dbReference type="ARBA" id="ARBA00023002"/>
    </source>
</evidence>
<sequence>MASNPPIPTTQTLSQPVGILGAGVAGLINAYVLLQDGFTDITVITRDRSVGGVWSRDRVYPGLHINSVHGEYRFSPLAMPRPEDSAETGGHITGMGMCNYMETFYVTFLKNKVKFKFETEITSVRRVQKESWEVKVEDIHSRGTKVLSFARIVLATGGCSNPQIPDELSLDGAKKAKFAGVVFHSSEFRIRLDEILEKVKPKEQSDKDTVLVVGGGKSAMDICAKLTLEGRRVVNVLTTPDTFIASTARIPDFIRKSRFLGLLSPHINLNTRLERFLHTTTIGSSIARFILDKLEQTSLDAYKVSQDSPLCPNTGRNSILWGIRTNDEGVVNPKSYYSLVNSGEIKIIAPARAIGYDDDGVSVNLNNGEKVAANVVILATGWKSSWTDIFDEKTASELGIGRHPPTFDLKDAESLWSNYKTLSNPPPSHIRHQSQYVTSIYRGLIPGKNLNNRDFAIAGAIFSANLGYTSEVAAHWISSYFQGDPMRLPSSPEVAVAEAELRSAWMKYRYPNMLFWVNESYSTTLDFWTWPQAADELLEDMYVPNMRSGGNWFTWPFRVIDLKEIATLREERKAIREKRM</sequence>
<dbReference type="InParanoid" id="A0A409XGU6"/>
<name>A0A409XGU6_PSICY</name>
<accession>A0A409XGU6</accession>
<dbReference type="GO" id="GO:0016491">
    <property type="term" value="F:oxidoreductase activity"/>
    <property type="evidence" value="ECO:0007669"/>
    <property type="project" value="UniProtKB-KW"/>
</dbReference>
<dbReference type="Pfam" id="PF07992">
    <property type="entry name" value="Pyr_redox_2"/>
    <property type="match status" value="1"/>
</dbReference>
<dbReference type="Proteomes" id="UP000283269">
    <property type="component" value="Unassembled WGS sequence"/>
</dbReference>
<dbReference type="SUPFAM" id="SSF51905">
    <property type="entry name" value="FAD/NAD(P)-binding domain"/>
    <property type="match status" value="3"/>
</dbReference>
<evidence type="ECO:0000313" key="6">
    <source>
        <dbReference type="Proteomes" id="UP000283269"/>
    </source>
</evidence>
<keyword evidence="3" id="KW-0560">Oxidoreductase</keyword>
<keyword evidence="2" id="KW-0274">FAD</keyword>
<dbReference type="EMBL" id="NHYD01001756">
    <property type="protein sequence ID" value="PPQ89970.1"/>
    <property type="molecule type" value="Genomic_DNA"/>
</dbReference>
<dbReference type="AlphaFoldDB" id="A0A409XGU6"/>
<protein>
    <recommendedName>
        <fullName evidence="4">FAD/NAD(P)-binding domain-containing protein</fullName>
    </recommendedName>
</protein>
<dbReference type="PANTHER" id="PTHR23023">
    <property type="entry name" value="DIMETHYLANILINE MONOOXYGENASE"/>
    <property type="match status" value="1"/>
</dbReference>
<organism evidence="5 6">
    <name type="scientific">Psilocybe cyanescens</name>
    <dbReference type="NCBI Taxonomy" id="93625"/>
    <lineage>
        <taxon>Eukaryota</taxon>
        <taxon>Fungi</taxon>
        <taxon>Dikarya</taxon>
        <taxon>Basidiomycota</taxon>
        <taxon>Agaricomycotina</taxon>
        <taxon>Agaricomycetes</taxon>
        <taxon>Agaricomycetidae</taxon>
        <taxon>Agaricales</taxon>
        <taxon>Agaricineae</taxon>
        <taxon>Strophariaceae</taxon>
        <taxon>Psilocybe</taxon>
    </lineage>
</organism>
<keyword evidence="6" id="KW-1185">Reference proteome</keyword>
<evidence type="ECO:0000259" key="4">
    <source>
        <dbReference type="Pfam" id="PF07992"/>
    </source>
</evidence>
<feature type="domain" description="FAD/NAD(P)-binding" evidence="4">
    <location>
        <begin position="17"/>
        <end position="248"/>
    </location>
</feature>
<dbReference type="Gene3D" id="3.50.50.60">
    <property type="entry name" value="FAD/NAD(P)-binding domain"/>
    <property type="match status" value="2"/>
</dbReference>
<evidence type="ECO:0000256" key="1">
    <source>
        <dbReference type="ARBA" id="ARBA00022630"/>
    </source>
</evidence>
<dbReference type="OrthoDB" id="2915840at2759"/>